<dbReference type="AlphaFoldDB" id="A0A4R2ICR1"/>
<proteinExistence type="predicted"/>
<comment type="caution">
    <text evidence="1">The sequence shown here is derived from an EMBL/GenBank/DDBJ whole genome shotgun (WGS) entry which is preliminary data.</text>
</comment>
<evidence type="ECO:0000313" key="1">
    <source>
        <dbReference type="EMBL" id="TCO42363.1"/>
    </source>
</evidence>
<evidence type="ECO:0000313" key="2">
    <source>
        <dbReference type="Proteomes" id="UP000295573"/>
    </source>
</evidence>
<sequence>MPVDRERPRASLCRLTPAKDDAVYDASGMSGR</sequence>
<gene>
    <name evidence="1" type="ORF">EV646_114187</name>
</gene>
<name>A0A4R2ICR1_9ACTN</name>
<accession>A0A4R2ICR1</accession>
<reference evidence="1 2" key="1">
    <citation type="journal article" date="2015" name="Stand. Genomic Sci.">
        <title>Genomic Encyclopedia of Bacterial and Archaeal Type Strains, Phase III: the genomes of soil and plant-associated and newly described type strains.</title>
        <authorList>
            <person name="Whitman W.B."/>
            <person name="Woyke T."/>
            <person name="Klenk H.P."/>
            <person name="Zhou Y."/>
            <person name="Lilburn T.G."/>
            <person name="Beck B.J."/>
            <person name="De Vos P."/>
            <person name="Vandamme P."/>
            <person name="Eisen J.A."/>
            <person name="Garrity G."/>
            <person name="Hugenholtz P."/>
            <person name="Kyrpides N.C."/>
        </authorList>
    </citation>
    <scope>NUCLEOTIDE SEQUENCE [LARGE SCALE GENOMIC DNA]</scope>
    <source>
        <strain evidence="1 2">VKM Ac-2541</strain>
    </source>
</reference>
<protein>
    <submittedName>
        <fullName evidence="1">Uncharacterized protein</fullName>
    </submittedName>
</protein>
<dbReference type="Proteomes" id="UP000295573">
    <property type="component" value="Unassembled WGS sequence"/>
</dbReference>
<organism evidence="1 2">
    <name type="scientific">Kribbella antiqua</name>
    <dbReference type="NCBI Taxonomy" id="2512217"/>
    <lineage>
        <taxon>Bacteria</taxon>
        <taxon>Bacillati</taxon>
        <taxon>Actinomycetota</taxon>
        <taxon>Actinomycetes</taxon>
        <taxon>Propionibacteriales</taxon>
        <taxon>Kribbellaceae</taxon>
        <taxon>Kribbella</taxon>
    </lineage>
</organism>
<keyword evidence="2" id="KW-1185">Reference proteome</keyword>
<dbReference type="EMBL" id="SLWR01000014">
    <property type="protein sequence ID" value="TCO42363.1"/>
    <property type="molecule type" value="Genomic_DNA"/>
</dbReference>